<reference evidence="3 4" key="1">
    <citation type="journal article" date="2016" name="Environ. Microbiol.">
        <title>New Methyloceanibacter diversity from North Sea sediments includes methanotroph containing solely the soluble methane monooxygenase.</title>
        <authorList>
            <person name="Vekeman B."/>
            <person name="Kerckhof F.M."/>
            <person name="Cremers G."/>
            <person name="de Vos P."/>
            <person name="Vandamme P."/>
            <person name="Boon N."/>
            <person name="Op den Camp H.J."/>
            <person name="Heylen K."/>
        </authorList>
    </citation>
    <scope>NUCLEOTIDE SEQUENCE [LARGE SCALE GENOMIC DNA]</scope>
    <source>
        <strain evidence="3 4">R-67177</strain>
    </source>
</reference>
<evidence type="ECO:0000313" key="3">
    <source>
        <dbReference type="EMBL" id="ODS03901.1"/>
    </source>
</evidence>
<feature type="compositionally biased region" description="Low complexity" evidence="1">
    <location>
        <begin position="235"/>
        <end position="247"/>
    </location>
</feature>
<dbReference type="OrthoDB" id="7822896at2"/>
<name>A0A1E3WDP1_9HYPH</name>
<dbReference type="PROSITE" id="PS50076">
    <property type="entry name" value="DNAJ_2"/>
    <property type="match status" value="1"/>
</dbReference>
<accession>A0A1E3WDP1</accession>
<dbReference type="InterPro" id="IPR001623">
    <property type="entry name" value="DnaJ_domain"/>
</dbReference>
<evidence type="ECO:0000256" key="1">
    <source>
        <dbReference type="SAM" id="MobiDB-lite"/>
    </source>
</evidence>
<proteinExistence type="predicted"/>
<dbReference type="InterPro" id="IPR052594">
    <property type="entry name" value="J_domain-containing_protein"/>
</dbReference>
<dbReference type="Proteomes" id="UP000095042">
    <property type="component" value="Unassembled WGS sequence"/>
</dbReference>
<dbReference type="PANTHER" id="PTHR44144:SF1">
    <property type="entry name" value="DNAJ HOMOLOG SUBFAMILY C MEMBER 9"/>
    <property type="match status" value="1"/>
</dbReference>
<feature type="region of interest" description="Disordered" evidence="1">
    <location>
        <begin position="222"/>
        <end position="256"/>
    </location>
</feature>
<keyword evidence="4" id="KW-1185">Reference proteome</keyword>
<dbReference type="PROSITE" id="PS00636">
    <property type="entry name" value="DNAJ_1"/>
    <property type="match status" value="1"/>
</dbReference>
<sequence length="256" mass="28146">MTDLYGVLGVKRTAPRKDIHKAYRKKAKTAHPDAGGSVEAFNELVLAYSVLSDGDRRTRYDETGEFEVPKPNNFDGGAIEIIAEKLGLVIHAEHDLASMDVGALIEQAIREDIGARQASVTHQLRAAERLGKLRARAKTKAEGDTNLVARVLDWHELAIQNHIKKHEESIRFLERALEILKDYSFADDMAAAQTEEVTGALNDILVALDELAAILNTSPAQPMRCRKGRVRRPSARPSRGGPKGPSRVDFPPASRG</sequence>
<evidence type="ECO:0000313" key="4">
    <source>
        <dbReference type="Proteomes" id="UP000095042"/>
    </source>
</evidence>
<dbReference type="InterPro" id="IPR018253">
    <property type="entry name" value="DnaJ_domain_CS"/>
</dbReference>
<gene>
    <name evidence="3" type="ORF">AUC71_07135</name>
</gene>
<feature type="domain" description="J" evidence="2">
    <location>
        <begin position="3"/>
        <end position="64"/>
    </location>
</feature>
<dbReference type="GO" id="GO:0005737">
    <property type="term" value="C:cytoplasm"/>
    <property type="evidence" value="ECO:0007669"/>
    <property type="project" value="TreeGrafter"/>
</dbReference>
<dbReference type="GO" id="GO:0031072">
    <property type="term" value="F:heat shock protein binding"/>
    <property type="evidence" value="ECO:0007669"/>
    <property type="project" value="TreeGrafter"/>
</dbReference>
<dbReference type="Gene3D" id="1.10.287.110">
    <property type="entry name" value="DnaJ domain"/>
    <property type="match status" value="1"/>
</dbReference>
<evidence type="ECO:0000259" key="2">
    <source>
        <dbReference type="PROSITE" id="PS50076"/>
    </source>
</evidence>
<protein>
    <recommendedName>
        <fullName evidence="2">J domain-containing protein</fullName>
    </recommendedName>
</protein>
<dbReference type="RefSeq" id="WP_069622907.1">
    <property type="nucleotide sequence ID" value="NZ_LPWD01000034.1"/>
</dbReference>
<dbReference type="CDD" id="cd06257">
    <property type="entry name" value="DnaJ"/>
    <property type="match status" value="1"/>
</dbReference>
<organism evidence="3 4">
    <name type="scientific">Methyloceanibacter marginalis</name>
    <dbReference type="NCBI Taxonomy" id="1774971"/>
    <lineage>
        <taxon>Bacteria</taxon>
        <taxon>Pseudomonadati</taxon>
        <taxon>Pseudomonadota</taxon>
        <taxon>Alphaproteobacteria</taxon>
        <taxon>Hyphomicrobiales</taxon>
        <taxon>Hyphomicrobiaceae</taxon>
        <taxon>Methyloceanibacter</taxon>
    </lineage>
</organism>
<dbReference type="SMART" id="SM00271">
    <property type="entry name" value="DnaJ"/>
    <property type="match status" value="1"/>
</dbReference>
<dbReference type="AlphaFoldDB" id="A0A1E3WDP1"/>
<feature type="compositionally biased region" description="Basic residues" evidence="1">
    <location>
        <begin position="224"/>
        <end position="234"/>
    </location>
</feature>
<dbReference type="SUPFAM" id="SSF46565">
    <property type="entry name" value="Chaperone J-domain"/>
    <property type="match status" value="1"/>
</dbReference>
<dbReference type="PRINTS" id="PR00625">
    <property type="entry name" value="JDOMAIN"/>
</dbReference>
<dbReference type="Pfam" id="PF00226">
    <property type="entry name" value="DnaJ"/>
    <property type="match status" value="1"/>
</dbReference>
<dbReference type="InterPro" id="IPR036869">
    <property type="entry name" value="J_dom_sf"/>
</dbReference>
<dbReference type="EMBL" id="LPWD01000034">
    <property type="protein sequence ID" value="ODS03901.1"/>
    <property type="molecule type" value="Genomic_DNA"/>
</dbReference>
<dbReference type="PANTHER" id="PTHR44144">
    <property type="entry name" value="DNAJ HOMOLOG SUBFAMILY C MEMBER 9"/>
    <property type="match status" value="1"/>
</dbReference>
<comment type="caution">
    <text evidence="3">The sequence shown here is derived from an EMBL/GenBank/DDBJ whole genome shotgun (WGS) entry which is preliminary data.</text>
</comment>